<gene>
    <name evidence="2" type="ORF">VNI00_009691</name>
</gene>
<dbReference type="Proteomes" id="UP001383192">
    <property type="component" value="Unassembled WGS sequence"/>
</dbReference>
<proteinExistence type="predicted"/>
<comment type="caution">
    <text evidence="2">The sequence shown here is derived from an EMBL/GenBank/DDBJ whole genome shotgun (WGS) entry which is preliminary data.</text>
</comment>
<feature type="region of interest" description="Disordered" evidence="1">
    <location>
        <begin position="1"/>
        <end position="92"/>
    </location>
</feature>
<evidence type="ECO:0000313" key="2">
    <source>
        <dbReference type="EMBL" id="KAK7040785.1"/>
    </source>
</evidence>
<evidence type="ECO:0000313" key="3">
    <source>
        <dbReference type="Proteomes" id="UP001383192"/>
    </source>
</evidence>
<name>A0AAW0CNX4_9AGAR</name>
<organism evidence="2 3">
    <name type="scientific">Paramarasmius palmivorus</name>
    <dbReference type="NCBI Taxonomy" id="297713"/>
    <lineage>
        <taxon>Eukaryota</taxon>
        <taxon>Fungi</taxon>
        <taxon>Dikarya</taxon>
        <taxon>Basidiomycota</taxon>
        <taxon>Agaricomycotina</taxon>
        <taxon>Agaricomycetes</taxon>
        <taxon>Agaricomycetidae</taxon>
        <taxon>Agaricales</taxon>
        <taxon>Marasmiineae</taxon>
        <taxon>Marasmiaceae</taxon>
        <taxon>Paramarasmius</taxon>
    </lineage>
</organism>
<reference evidence="2 3" key="1">
    <citation type="submission" date="2024-01" db="EMBL/GenBank/DDBJ databases">
        <title>A draft genome for a cacao thread blight-causing isolate of Paramarasmius palmivorus.</title>
        <authorList>
            <person name="Baruah I.K."/>
            <person name="Bukari Y."/>
            <person name="Amoako-Attah I."/>
            <person name="Meinhardt L.W."/>
            <person name="Bailey B.A."/>
            <person name="Cohen S.P."/>
        </authorList>
    </citation>
    <scope>NUCLEOTIDE SEQUENCE [LARGE SCALE GENOMIC DNA]</scope>
    <source>
        <strain evidence="2 3">GH-12</strain>
    </source>
</reference>
<keyword evidence="3" id="KW-1185">Reference proteome</keyword>
<dbReference type="EMBL" id="JAYKXP010000036">
    <property type="protein sequence ID" value="KAK7040785.1"/>
    <property type="molecule type" value="Genomic_DNA"/>
</dbReference>
<evidence type="ECO:0000256" key="1">
    <source>
        <dbReference type="SAM" id="MobiDB-lite"/>
    </source>
</evidence>
<dbReference type="AlphaFoldDB" id="A0AAW0CNX4"/>
<accession>A0AAW0CNX4</accession>
<sequence length="322" mass="33997">MFVPYITPRRVSKLNPRARGGSGKHGSDSRPGKGDGGGGPPDNTTSPDSVNFPDGRPRIASPFSSGGGSASAIPEGLPFAGRQQGGGTRQQVYGTSVYGSGYPNISERGVEGRGFPFYFWPISSWGVGTGLAYLHTQEYGNPENTSRPGGPIFQAAFVSDSDTVANSTFRIVADNFTVYSLLVDLRMFCYPLQYNESLGSFGITAPVPIILPLGSTGLDPGPQNVIQYYRASSVALTLDGYNNTAVFSDDGDVNLLPAPLPQCMDDKFKDCLNRTIGDWVPLVDGYLNAIANDNGVLGAGTTGRSGVGIGLMWVVLGILFGF</sequence>
<protein>
    <submittedName>
        <fullName evidence="2">Uncharacterized protein</fullName>
    </submittedName>
</protein>